<accession>A0A8J3ZPL7</accession>
<name>A0A8J3ZPL7_9ACTN</name>
<protein>
    <submittedName>
        <fullName evidence="1">Uncharacterized protein</fullName>
    </submittedName>
</protein>
<reference evidence="1" key="1">
    <citation type="submission" date="2021-01" db="EMBL/GenBank/DDBJ databases">
        <title>Whole genome shotgun sequence of Virgisporangium ochraceum NBRC 16418.</title>
        <authorList>
            <person name="Komaki H."/>
            <person name="Tamura T."/>
        </authorList>
    </citation>
    <scope>NUCLEOTIDE SEQUENCE</scope>
    <source>
        <strain evidence="1">NBRC 16418</strain>
    </source>
</reference>
<dbReference type="AlphaFoldDB" id="A0A8J3ZPL7"/>
<evidence type="ECO:0000313" key="2">
    <source>
        <dbReference type="Proteomes" id="UP000635606"/>
    </source>
</evidence>
<organism evidence="1 2">
    <name type="scientific">Virgisporangium ochraceum</name>
    <dbReference type="NCBI Taxonomy" id="65505"/>
    <lineage>
        <taxon>Bacteria</taxon>
        <taxon>Bacillati</taxon>
        <taxon>Actinomycetota</taxon>
        <taxon>Actinomycetes</taxon>
        <taxon>Micromonosporales</taxon>
        <taxon>Micromonosporaceae</taxon>
        <taxon>Virgisporangium</taxon>
    </lineage>
</organism>
<sequence length="365" mass="39669">MGAPQGRHREAVRRALSILLAVALLGGVAAAIYFGRESESGADTGTGLTELRGVIGSEKRTLFDDPEFARALAKHGLTVTVDQAGSRRIAELDLAGVDFAFPSSLPSAEKIQRTKNIQKSWSPFYSPMAVATFTPVADVLEAQGLVRRDGTYRVLDVRAFVAAAGRQLRWNAIPNNTAYPASQVVAITTTHPRDSNSAAMFAAVVSYVLNDQNVVRDQAQLARVLERVVGLFLAQGYLETSTEGPWESYLATGLNFKPLVWVYEAQYVGRLLKGGVRPDSELIYPSPTVLSKHTLVPLTDGGDRLGRLLTEDPELQRLAAKHGFRTTAFSAVVGEKAPDTVPNSVDPPAFEMQEAMLDEIARRYK</sequence>
<gene>
    <name evidence="1" type="ORF">Voc01_004900</name>
</gene>
<dbReference type="Proteomes" id="UP000635606">
    <property type="component" value="Unassembled WGS sequence"/>
</dbReference>
<proteinExistence type="predicted"/>
<keyword evidence="2" id="KW-1185">Reference proteome</keyword>
<comment type="caution">
    <text evidence="1">The sequence shown here is derived from an EMBL/GenBank/DDBJ whole genome shotgun (WGS) entry which is preliminary data.</text>
</comment>
<evidence type="ECO:0000313" key="1">
    <source>
        <dbReference type="EMBL" id="GIJ65573.1"/>
    </source>
</evidence>
<dbReference type="EMBL" id="BOPH01000006">
    <property type="protein sequence ID" value="GIJ65573.1"/>
    <property type="molecule type" value="Genomic_DNA"/>
</dbReference>